<evidence type="ECO:0000313" key="9">
    <source>
        <dbReference type="Proteomes" id="UP000541058"/>
    </source>
</evidence>
<dbReference type="InterPro" id="IPR044068">
    <property type="entry name" value="CB"/>
</dbReference>
<reference evidence="8 9" key="1">
    <citation type="journal article" date="2020" name="Biotechnol. Biofuels">
        <title>New insights from the biogas microbiome by comprehensive genome-resolved metagenomics of nearly 1600 species originating from multiple anaerobic digesters.</title>
        <authorList>
            <person name="Campanaro S."/>
            <person name="Treu L."/>
            <person name="Rodriguez-R L.M."/>
            <person name="Kovalovszki A."/>
            <person name="Ziels R.M."/>
            <person name="Maus I."/>
            <person name="Zhu X."/>
            <person name="Kougias P.G."/>
            <person name="Basile A."/>
            <person name="Luo G."/>
            <person name="Schluter A."/>
            <person name="Konstantinidis K.T."/>
            <person name="Angelidaki I."/>
        </authorList>
    </citation>
    <scope>NUCLEOTIDE SEQUENCE [LARGE SCALE GENOMIC DNA]</scope>
    <source>
        <strain evidence="8">AS23ysBPME_34</strain>
    </source>
</reference>
<dbReference type="Proteomes" id="UP000541058">
    <property type="component" value="Unassembled WGS sequence"/>
</dbReference>
<evidence type="ECO:0000256" key="2">
    <source>
        <dbReference type="ARBA" id="ARBA00022908"/>
    </source>
</evidence>
<dbReference type="InterPro" id="IPR010998">
    <property type="entry name" value="Integrase_recombinase_N"/>
</dbReference>
<dbReference type="Gene3D" id="1.10.443.10">
    <property type="entry name" value="Intergrase catalytic core"/>
    <property type="match status" value="1"/>
</dbReference>
<dbReference type="GO" id="GO:0015074">
    <property type="term" value="P:DNA integration"/>
    <property type="evidence" value="ECO:0007669"/>
    <property type="project" value="UniProtKB-KW"/>
</dbReference>
<evidence type="ECO:0000256" key="3">
    <source>
        <dbReference type="ARBA" id="ARBA00023125"/>
    </source>
</evidence>
<dbReference type="PANTHER" id="PTHR30629:SF6">
    <property type="entry name" value="PROPHAGE INTEGRASE INTA-RELATED"/>
    <property type="match status" value="1"/>
</dbReference>
<evidence type="ECO:0000259" key="7">
    <source>
        <dbReference type="PROSITE" id="PS51900"/>
    </source>
</evidence>
<dbReference type="InterPro" id="IPR050808">
    <property type="entry name" value="Phage_Integrase"/>
</dbReference>
<dbReference type="InterPro" id="IPR013762">
    <property type="entry name" value="Integrase-like_cat_sf"/>
</dbReference>
<evidence type="ECO:0000259" key="6">
    <source>
        <dbReference type="PROSITE" id="PS51898"/>
    </source>
</evidence>
<name>A0A7X8C1N9_9LACT</name>
<dbReference type="AlphaFoldDB" id="A0A7X8C1N9"/>
<comment type="caution">
    <text evidence="8">The sequence shown here is derived from an EMBL/GenBank/DDBJ whole genome shotgun (WGS) entry which is preliminary data.</text>
</comment>
<evidence type="ECO:0000256" key="4">
    <source>
        <dbReference type="ARBA" id="ARBA00023172"/>
    </source>
</evidence>
<gene>
    <name evidence="8" type="ORF">GX355_00420</name>
</gene>
<evidence type="ECO:0000256" key="5">
    <source>
        <dbReference type="PROSITE-ProRule" id="PRU01248"/>
    </source>
</evidence>
<comment type="similarity">
    <text evidence="1">Belongs to the 'phage' integrase family.</text>
</comment>
<dbReference type="PANTHER" id="PTHR30629">
    <property type="entry name" value="PROPHAGE INTEGRASE"/>
    <property type="match status" value="1"/>
</dbReference>
<protein>
    <submittedName>
        <fullName evidence="8">Site-specific integrase</fullName>
    </submittedName>
</protein>
<dbReference type="InterPro" id="IPR004107">
    <property type="entry name" value="Integrase_SAM-like_N"/>
</dbReference>
<keyword evidence="2" id="KW-0229">DNA integration</keyword>
<dbReference type="EMBL" id="JAAYSM010000011">
    <property type="protein sequence ID" value="NLJ17305.1"/>
    <property type="molecule type" value="Genomic_DNA"/>
</dbReference>
<evidence type="ECO:0000256" key="1">
    <source>
        <dbReference type="ARBA" id="ARBA00008857"/>
    </source>
</evidence>
<evidence type="ECO:0000313" key="8">
    <source>
        <dbReference type="EMBL" id="NLJ17305.1"/>
    </source>
</evidence>
<keyword evidence="3 5" id="KW-0238">DNA-binding</keyword>
<dbReference type="PROSITE" id="PS51898">
    <property type="entry name" value="TYR_RECOMBINASE"/>
    <property type="match status" value="1"/>
</dbReference>
<dbReference type="PROSITE" id="PS51900">
    <property type="entry name" value="CB"/>
    <property type="match status" value="1"/>
</dbReference>
<feature type="domain" description="Tyr recombinase" evidence="6">
    <location>
        <begin position="170"/>
        <end position="366"/>
    </location>
</feature>
<dbReference type="Gene3D" id="1.10.150.130">
    <property type="match status" value="1"/>
</dbReference>
<dbReference type="Pfam" id="PF00589">
    <property type="entry name" value="Phage_integrase"/>
    <property type="match status" value="1"/>
</dbReference>
<dbReference type="Pfam" id="PF14659">
    <property type="entry name" value="Phage_int_SAM_3"/>
    <property type="match status" value="1"/>
</dbReference>
<sequence>MASIRKRVGKKKTSYEYTVSRMVNGVSKPIKKGGFRTKEEARIAAAEVEVQLAKGIYHNSANKNISLEEYFEEWIETYKKHSVSATTLKHYEYSLKAVKEHFAGMPIQRIKRAQYQKFLNEFGANKAKETVDKVHRHIRSCVHDALEDQIIRFDFTRKTKPTFKVPAKKSTEKHLDYHESDQLLETIRSRTDRGLGYSLLLLILTSGMRFQEAIGLTRKDFDFKNSTITINKTWGYKKNSPEGFGPTKNEQSNRTIIMDNKTMNHFQKMFNNTPTNIYELVFYSPESKYKVISNTNANKLLKKLLLELNIDPITIHGLRHTHASVLLYRKASIHYVSERLGHSDIETTLKEYTHVLKEVRLQDEQLTMQIFEDMAV</sequence>
<dbReference type="GO" id="GO:0003677">
    <property type="term" value="F:DNA binding"/>
    <property type="evidence" value="ECO:0007669"/>
    <property type="project" value="UniProtKB-UniRule"/>
</dbReference>
<feature type="domain" description="Core-binding (CB)" evidence="7">
    <location>
        <begin position="65"/>
        <end position="146"/>
    </location>
</feature>
<dbReference type="InterPro" id="IPR002104">
    <property type="entry name" value="Integrase_catalytic"/>
</dbReference>
<organism evidence="8 9">
    <name type="scientific">Globicatella sulfidifaciens</name>
    <dbReference type="NCBI Taxonomy" id="136093"/>
    <lineage>
        <taxon>Bacteria</taxon>
        <taxon>Bacillati</taxon>
        <taxon>Bacillota</taxon>
        <taxon>Bacilli</taxon>
        <taxon>Lactobacillales</taxon>
        <taxon>Aerococcaceae</taxon>
        <taxon>Globicatella</taxon>
    </lineage>
</organism>
<dbReference type="Pfam" id="PF14657">
    <property type="entry name" value="Arm-DNA-bind_4"/>
    <property type="match status" value="1"/>
</dbReference>
<dbReference type="RefSeq" id="WP_276645601.1">
    <property type="nucleotide sequence ID" value="NZ_JAAYSM010000011.1"/>
</dbReference>
<dbReference type="GO" id="GO:0006310">
    <property type="term" value="P:DNA recombination"/>
    <property type="evidence" value="ECO:0007669"/>
    <property type="project" value="UniProtKB-KW"/>
</dbReference>
<dbReference type="InterPro" id="IPR028259">
    <property type="entry name" value="AP2-like_int_N"/>
</dbReference>
<dbReference type="InterPro" id="IPR011010">
    <property type="entry name" value="DNA_brk_join_enz"/>
</dbReference>
<dbReference type="CDD" id="cd01189">
    <property type="entry name" value="INT_ICEBs1_C_like"/>
    <property type="match status" value="1"/>
</dbReference>
<proteinExistence type="inferred from homology"/>
<accession>A0A7X8C1N9</accession>
<keyword evidence="4" id="KW-0233">DNA recombination</keyword>
<dbReference type="SUPFAM" id="SSF56349">
    <property type="entry name" value="DNA breaking-rejoining enzymes"/>
    <property type="match status" value="1"/>
</dbReference>